<evidence type="ECO:0000256" key="1">
    <source>
        <dbReference type="ARBA" id="ARBA00022969"/>
    </source>
</evidence>
<organism evidence="4 5">
    <name type="scientific">Virgibacillus phasianinus</name>
    <dbReference type="NCBI Taxonomy" id="2017483"/>
    <lineage>
        <taxon>Bacteria</taxon>
        <taxon>Bacillati</taxon>
        <taxon>Bacillota</taxon>
        <taxon>Bacilli</taxon>
        <taxon>Bacillales</taxon>
        <taxon>Bacillaceae</taxon>
        <taxon>Virgibacillus</taxon>
    </lineage>
</organism>
<comment type="subcellular location">
    <subcellularLocation>
        <location evidence="2">Spore coat</location>
    </subcellularLocation>
</comment>
<name>A0A220U6E4_9BACI</name>
<dbReference type="GO" id="GO:0030435">
    <property type="term" value="P:sporulation resulting in formation of a cellular spore"/>
    <property type="evidence" value="ECO:0007669"/>
    <property type="project" value="UniProtKB-KW"/>
</dbReference>
<proteinExistence type="inferred from homology"/>
<dbReference type="EMBL" id="CP022315">
    <property type="protein sequence ID" value="ASK63411.1"/>
    <property type="molecule type" value="Genomic_DNA"/>
</dbReference>
<reference evidence="4 5" key="1">
    <citation type="submission" date="2017-07" db="EMBL/GenBank/DDBJ databases">
        <title>Virgibacillus sp. LM2416.</title>
        <authorList>
            <person name="Tak E.J."/>
            <person name="Bae J.-W."/>
        </authorList>
    </citation>
    <scope>NUCLEOTIDE SEQUENCE [LARGE SCALE GENOMIC DNA]</scope>
    <source>
        <strain evidence="4 5">LM2416</strain>
    </source>
</reference>
<evidence type="ECO:0000256" key="2">
    <source>
        <dbReference type="ARBA" id="ARBA00024325"/>
    </source>
</evidence>
<gene>
    <name evidence="4" type="ORF">CFK37_15215</name>
</gene>
<keyword evidence="4" id="KW-0167">Capsid protein</keyword>
<dbReference type="PANTHER" id="PTHR39183">
    <property type="entry name" value="SPORE COAT PROTEIN F-LIKE PROTEIN YHCQ"/>
    <property type="match status" value="1"/>
</dbReference>
<sequence>MQLASHELNELSELVAGCYNTVTCLTDSINQAQDPELKKLLERHYPLHVQDYNLKVEFLQSNTTPDITKFKPAELKPVLDSYTQAPVNQFQSAVPRTQAGQKNDREIATAYLLNQKGSAKNYAAAVVECANPDLRTFLENAFLNSSRHAYEIWEYMTQKGYYPLMPAPPNAMQAIAPIYQPAQQPAQV</sequence>
<dbReference type="PANTHER" id="PTHR39183:SF1">
    <property type="entry name" value="SPORE COAT PROTEIN F-LIKE PROTEIN YHCQ"/>
    <property type="match status" value="1"/>
</dbReference>
<dbReference type="Gene3D" id="1.20.1260.10">
    <property type="match status" value="1"/>
</dbReference>
<dbReference type="AlphaFoldDB" id="A0A220U6E4"/>
<evidence type="ECO:0000313" key="5">
    <source>
        <dbReference type="Proteomes" id="UP000198312"/>
    </source>
</evidence>
<dbReference type="OrthoDB" id="2374504at2"/>
<dbReference type="InterPro" id="IPR012851">
    <property type="entry name" value="Spore_coat_CotF-like"/>
</dbReference>
<dbReference type="InterPro" id="IPR012347">
    <property type="entry name" value="Ferritin-like"/>
</dbReference>
<dbReference type="Pfam" id="PF07875">
    <property type="entry name" value="Coat_F"/>
    <property type="match status" value="1"/>
</dbReference>
<protein>
    <submittedName>
        <fullName evidence="4">Spore coat protein</fullName>
    </submittedName>
</protein>
<evidence type="ECO:0000313" key="4">
    <source>
        <dbReference type="EMBL" id="ASK63411.1"/>
    </source>
</evidence>
<keyword evidence="5" id="KW-1185">Reference proteome</keyword>
<keyword evidence="4" id="KW-0946">Virion</keyword>
<dbReference type="RefSeq" id="WP_089062670.1">
    <property type="nucleotide sequence ID" value="NZ_CP022315.1"/>
</dbReference>
<keyword evidence="1" id="KW-0749">Sporulation</keyword>
<evidence type="ECO:0000256" key="3">
    <source>
        <dbReference type="ARBA" id="ARBA00024344"/>
    </source>
</evidence>
<accession>A0A220U6E4</accession>
<comment type="similarity">
    <text evidence="3">Belongs to the CotF family.</text>
</comment>
<dbReference type="KEGG" id="vil:CFK37_15215"/>
<dbReference type="Proteomes" id="UP000198312">
    <property type="component" value="Chromosome"/>
</dbReference>